<accession>A0A074YMD2</accession>
<dbReference type="PANTHER" id="PTHR11895:SF169">
    <property type="entry name" value="GLUTAMYL-TRNA(GLN) AMIDOTRANSFERASE"/>
    <property type="match status" value="1"/>
</dbReference>
<dbReference type="HOGENOM" id="CLU_009600_0_1_1"/>
<dbReference type="RefSeq" id="XP_013343835.1">
    <property type="nucleotide sequence ID" value="XM_013488381.1"/>
</dbReference>
<dbReference type="InParanoid" id="A0A074YMD2"/>
<dbReference type="Gene3D" id="3.90.1300.10">
    <property type="entry name" value="Amidase signature (AS) domain"/>
    <property type="match status" value="1"/>
</dbReference>
<dbReference type="Gene3D" id="1.20.58.1700">
    <property type="match status" value="1"/>
</dbReference>
<dbReference type="GO" id="GO:0003824">
    <property type="term" value="F:catalytic activity"/>
    <property type="evidence" value="ECO:0007669"/>
    <property type="project" value="InterPro"/>
</dbReference>
<dbReference type="Proteomes" id="UP000030641">
    <property type="component" value="Unassembled WGS sequence"/>
</dbReference>
<dbReference type="NCBIfam" id="NF006043">
    <property type="entry name" value="PRK08186.1"/>
    <property type="match status" value="1"/>
</dbReference>
<dbReference type="EMBL" id="KL584759">
    <property type="protein sequence ID" value="KEQ95267.1"/>
    <property type="molecule type" value="Genomic_DNA"/>
</dbReference>
<dbReference type="InterPro" id="IPR000120">
    <property type="entry name" value="Amidase"/>
</dbReference>
<dbReference type="InterPro" id="IPR036928">
    <property type="entry name" value="AS_sf"/>
</dbReference>
<evidence type="ECO:0000313" key="2">
    <source>
        <dbReference type="EMBL" id="KEQ95267.1"/>
    </source>
</evidence>
<protein>
    <recommendedName>
        <fullName evidence="1">Amidase domain-containing protein</fullName>
    </recommendedName>
</protein>
<dbReference type="SUPFAM" id="SSF75304">
    <property type="entry name" value="Amidase signature (AS) enzymes"/>
    <property type="match status" value="1"/>
</dbReference>
<evidence type="ECO:0000313" key="3">
    <source>
        <dbReference type="Proteomes" id="UP000030641"/>
    </source>
</evidence>
<feature type="domain" description="Amidase" evidence="1">
    <location>
        <begin position="24"/>
        <end position="444"/>
    </location>
</feature>
<sequence>MDPSNLGISQLQVAYSTGPIKPADVVRQVYQSIAEYPDKAVWIHLLPESECLARAQALTDHHDPDSLPPLFGVPFSVKDSIDVAGLPTTLACPSFAYIAERTAPVVLKLLQAGAILIGKTNLDQFATGLAGVRSPYGVPRCALDIDYISGGSSSGSAISVAASLVSFTVCTDTGGSTRVPAALNGLVGLKPTLGAVSTTGLFPACKNIDCVCVMARTVDDAKTLYDIVQGYDSSDAFSRRELPTWAPWSDSVRFAIPDGEDLQSLSPTYAGLFDDAVANVQQRPDFVKTNFDYSIFRKANQMLYDSSIVAQRLLAFQPYIRTEGLEKLHPAIKATFESAAANAFDATRAYEDIFTLAHYKRLAEEEFKKIDIIIVPSTVCHWTMAELEEEPMERNKVMGQFTNFVNLLDLCAISIPAGTWKSCNGKLMSFGVTVIGQAGKDNEIMEVGRKLMY</sequence>
<dbReference type="GeneID" id="25366443"/>
<dbReference type="OMA" id="MPLNHQL"/>
<dbReference type="InterPro" id="IPR023631">
    <property type="entry name" value="Amidase_dom"/>
</dbReference>
<dbReference type="OrthoDB" id="167809at2759"/>
<reference evidence="2 3" key="1">
    <citation type="journal article" date="2014" name="BMC Genomics">
        <title>Genome sequencing of four Aureobasidium pullulans varieties: biotechnological potential, stress tolerance, and description of new species.</title>
        <authorList>
            <person name="Gostin Ar C."/>
            <person name="Ohm R.A."/>
            <person name="Kogej T."/>
            <person name="Sonjak S."/>
            <person name="Turk M."/>
            <person name="Zajc J."/>
            <person name="Zalar P."/>
            <person name="Grube M."/>
            <person name="Sun H."/>
            <person name="Han J."/>
            <person name="Sharma A."/>
            <person name="Chiniquy J."/>
            <person name="Ngan C.Y."/>
            <person name="Lipzen A."/>
            <person name="Barry K."/>
            <person name="Grigoriev I.V."/>
            <person name="Gunde-Cimerman N."/>
        </authorList>
    </citation>
    <scope>NUCLEOTIDE SEQUENCE [LARGE SCALE GENOMIC DNA]</scope>
    <source>
        <strain evidence="2 3">EXF-2481</strain>
    </source>
</reference>
<dbReference type="PANTHER" id="PTHR11895">
    <property type="entry name" value="TRANSAMIDASE"/>
    <property type="match status" value="1"/>
</dbReference>
<proteinExistence type="predicted"/>
<organism evidence="2 3">
    <name type="scientific">Aureobasidium subglaciale (strain EXF-2481)</name>
    <name type="common">Aureobasidium pullulans var. subglaciale</name>
    <dbReference type="NCBI Taxonomy" id="1043005"/>
    <lineage>
        <taxon>Eukaryota</taxon>
        <taxon>Fungi</taxon>
        <taxon>Dikarya</taxon>
        <taxon>Ascomycota</taxon>
        <taxon>Pezizomycotina</taxon>
        <taxon>Dothideomycetes</taxon>
        <taxon>Dothideomycetidae</taxon>
        <taxon>Dothideales</taxon>
        <taxon>Saccotheciaceae</taxon>
        <taxon>Aureobasidium</taxon>
    </lineage>
</organism>
<name>A0A074YMD2_AURSE</name>
<dbReference type="STRING" id="1043005.A0A074YMD2"/>
<evidence type="ECO:0000259" key="1">
    <source>
        <dbReference type="Pfam" id="PF01425"/>
    </source>
</evidence>
<gene>
    <name evidence="2" type="ORF">AUEXF2481DRAFT_39806</name>
</gene>
<dbReference type="Pfam" id="PF01425">
    <property type="entry name" value="Amidase"/>
    <property type="match status" value="1"/>
</dbReference>
<keyword evidence="3" id="KW-1185">Reference proteome</keyword>
<dbReference type="AlphaFoldDB" id="A0A074YMD2"/>